<keyword evidence="1" id="KW-1133">Transmembrane helix</keyword>
<protein>
    <submittedName>
        <fullName evidence="4">Sulfur globule protein CV3</fullName>
    </submittedName>
</protein>
<sequence length="77" mass="8386">MSYFRFLFVVVIFSTNTIVPTNAQFYGGFGWPYLGYGGFGGYGYGGYGYGGYGYGCGYSTICCCTVLPLYGGFFGKR</sequence>
<proteinExistence type="predicted"/>
<keyword evidence="2" id="KW-0732">Signal</keyword>
<reference evidence="4" key="1">
    <citation type="submission" date="2023-03" db="UniProtKB">
        <authorList>
            <consortium name="WormBaseParasite"/>
        </authorList>
    </citation>
    <scope>IDENTIFICATION</scope>
</reference>
<dbReference type="WBParaSite" id="ALUE_0001638001-mRNA-1">
    <property type="protein sequence ID" value="ALUE_0001638001-mRNA-1"/>
    <property type="gene ID" value="ALUE_0001638001"/>
</dbReference>
<dbReference type="AlphaFoldDB" id="A0A9J2Q4C0"/>
<keyword evidence="1" id="KW-0812">Transmembrane</keyword>
<evidence type="ECO:0000313" key="3">
    <source>
        <dbReference type="Proteomes" id="UP000036681"/>
    </source>
</evidence>
<accession>A0A9J2Q4C0</accession>
<keyword evidence="3" id="KW-1185">Reference proteome</keyword>
<dbReference type="Proteomes" id="UP000036681">
    <property type="component" value="Unplaced"/>
</dbReference>
<feature type="signal peptide" evidence="2">
    <location>
        <begin position="1"/>
        <end position="23"/>
    </location>
</feature>
<feature type="transmembrane region" description="Helical" evidence="1">
    <location>
        <begin position="47"/>
        <end position="70"/>
    </location>
</feature>
<name>A0A9J2Q4C0_ASCLU</name>
<evidence type="ECO:0000313" key="4">
    <source>
        <dbReference type="WBParaSite" id="ALUE_0001638001-mRNA-1"/>
    </source>
</evidence>
<evidence type="ECO:0000256" key="2">
    <source>
        <dbReference type="SAM" id="SignalP"/>
    </source>
</evidence>
<evidence type="ECO:0000256" key="1">
    <source>
        <dbReference type="SAM" id="Phobius"/>
    </source>
</evidence>
<feature type="chain" id="PRO_5039952226" evidence="2">
    <location>
        <begin position="24"/>
        <end position="77"/>
    </location>
</feature>
<organism evidence="3 4">
    <name type="scientific">Ascaris lumbricoides</name>
    <name type="common">Giant roundworm</name>
    <dbReference type="NCBI Taxonomy" id="6252"/>
    <lineage>
        <taxon>Eukaryota</taxon>
        <taxon>Metazoa</taxon>
        <taxon>Ecdysozoa</taxon>
        <taxon>Nematoda</taxon>
        <taxon>Chromadorea</taxon>
        <taxon>Rhabditida</taxon>
        <taxon>Spirurina</taxon>
        <taxon>Ascaridomorpha</taxon>
        <taxon>Ascaridoidea</taxon>
        <taxon>Ascarididae</taxon>
        <taxon>Ascaris</taxon>
    </lineage>
</organism>
<keyword evidence="1" id="KW-0472">Membrane</keyword>